<accession>A0ABS2MR13</accession>
<reference evidence="1 2" key="1">
    <citation type="submission" date="2021-01" db="EMBL/GenBank/DDBJ databases">
        <title>Genomic Encyclopedia of Type Strains, Phase IV (KMG-IV): sequencing the most valuable type-strain genomes for metagenomic binning, comparative biology and taxonomic classification.</title>
        <authorList>
            <person name="Goeker M."/>
        </authorList>
    </citation>
    <scope>NUCLEOTIDE SEQUENCE [LARGE SCALE GENOMIC DNA]</scope>
    <source>
        <strain evidence="1 2">DSM 24436</strain>
    </source>
</reference>
<protein>
    <submittedName>
        <fullName evidence="1">Uncharacterized protein</fullName>
    </submittedName>
</protein>
<dbReference type="Proteomes" id="UP000767854">
    <property type="component" value="Unassembled WGS sequence"/>
</dbReference>
<organism evidence="1 2">
    <name type="scientific">Fusibacter tunisiensis</name>
    <dbReference type="NCBI Taxonomy" id="1008308"/>
    <lineage>
        <taxon>Bacteria</taxon>
        <taxon>Bacillati</taxon>
        <taxon>Bacillota</taxon>
        <taxon>Clostridia</taxon>
        <taxon>Eubacteriales</taxon>
        <taxon>Eubacteriales Family XII. Incertae Sedis</taxon>
        <taxon>Fusibacter</taxon>
    </lineage>
</organism>
<dbReference type="EMBL" id="JAFBDT010000009">
    <property type="protein sequence ID" value="MBM7561849.1"/>
    <property type="molecule type" value="Genomic_DNA"/>
</dbReference>
<evidence type="ECO:0000313" key="2">
    <source>
        <dbReference type="Proteomes" id="UP000767854"/>
    </source>
</evidence>
<gene>
    <name evidence="1" type="ORF">JOC49_001390</name>
</gene>
<comment type="caution">
    <text evidence="1">The sequence shown here is derived from an EMBL/GenBank/DDBJ whole genome shotgun (WGS) entry which is preliminary data.</text>
</comment>
<proteinExistence type="predicted"/>
<evidence type="ECO:0000313" key="1">
    <source>
        <dbReference type="EMBL" id="MBM7561849.1"/>
    </source>
</evidence>
<name>A0ABS2MR13_9FIRM</name>
<keyword evidence="2" id="KW-1185">Reference proteome</keyword>
<sequence>MKFTLTEKAKSKLKREKNSKDGYRVAVMGIG</sequence>